<dbReference type="STRING" id="46177.SAMN05660976_02119"/>
<dbReference type="EMBL" id="FOBF01000004">
    <property type="protein sequence ID" value="SEL25161.1"/>
    <property type="molecule type" value="Genomic_DNA"/>
</dbReference>
<dbReference type="AlphaFoldDB" id="A0A1H7NP21"/>
<reference evidence="3 4" key="1">
    <citation type="submission" date="2016-10" db="EMBL/GenBank/DDBJ databases">
        <authorList>
            <person name="de Groot N.N."/>
        </authorList>
    </citation>
    <scope>NUCLEOTIDE SEQUENCE [LARGE SCALE GENOMIC DNA]</scope>
    <source>
        <strain evidence="3 4">DSM 43357</strain>
    </source>
</reference>
<evidence type="ECO:0000256" key="2">
    <source>
        <dbReference type="SAM" id="Phobius"/>
    </source>
</evidence>
<feature type="compositionally biased region" description="Low complexity" evidence="1">
    <location>
        <begin position="39"/>
        <end position="50"/>
    </location>
</feature>
<keyword evidence="2" id="KW-0472">Membrane</keyword>
<keyword evidence="2" id="KW-0812">Transmembrane</keyword>
<evidence type="ECO:0000313" key="4">
    <source>
        <dbReference type="Proteomes" id="UP000198953"/>
    </source>
</evidence>
<name>A0A1H7NP21_9ACTN</name>
<feature type="compositionally biased region" description="Basic residues" evidence="1">
    <location>
        <begin position="51"/>
        <end position="62"/>
    </location>
</feature>
<keyword evidence="4" id="KW-1185">Reference proteome</keyword>
<protein>
    <recommendedName>
        <fullName evidence="5">Septum formation initiator</fullName>
    </recommendedName>
</protein>
<gene>
    <name evidence="3" type="ORF">SAMN05660976_02119</name>
</gene>
<proteinExistence type="predicted"/>
<feature type="transmembrane region" description="Helical" evidence="2">
    <location>
        <begin position="67"/>
        <end position="89"/>
    </location>
</feature>
<evidence type="ECO:0000256" key="1">
    <source>
        <dbReference type="SAM" id="MobiDB-lite"/>
    </source>
</evidence>
<accession>A0A1H7NP21</accession>
<dbReference type="Proteomes" id="UP000198953">
    <property type="component" value="Unassembled WGS sequence"/>
</dbReference>
<feature type="region of interest" description="Disordered" evidence="1">
    <location>
        <begin position="1"/>
        <end position="62"/>
    </location>
</feature>
<feature type="region of interest" description="Disordered" evidence="1">
    <location>
        <begin position="128"/>
        <end position="155"/>
    </location>
</feature>
<feature type="compositionally biased region" description="Basic and acidic residues" evidence="1">
    <location>
        <begin position="28"/>
        <end position="38"/>
    </location>
</feature>
<sequence length="155" mass="17104">MREAPARRAVPKTGQRRPGVSHQSKPRPRTEPAGRRPLAESARPAPAARTRAARPARRPARRQRAPFVLLVVGLLCGGLVSLLLLNTMLAQDAITEAKLHEEIAVARQGNEDLSRKYEMDTQPDKLAERAEAQGQHPDWDSVNVWDGTGQVDQGR</sequence>
<organism evidence="3 4">
    <name type="scientific">Nonomuraea pusilla</name>
    <dbReference type="NCBI Taxonomy" id="46177"/>
    <lineage>
        <taxon>Bacteria</taxon>
        <taxon>Bacillati</taxon>
        <taxon>Actinomycetota</taxon>
        <taxon>Actinomycetes</taxon>
        <taxon>Streptosporangiales</taxon>
        <taxon>Streptosporangiaceae</taxon>
        <taxon>Nonomuraea</taxon>
    </lineage>
</organism>
<keyword evidence="2" id="KW-1133">Transmembrane helix</keyword>
<evidence type="ECO:0008006" key="5">
    <source>
        <dbReference type="Google" id="ProtNLM"/>
    </source>
</evidence>
<evidence type="ECO:0000313" key="3">
    <source>
        <dbReference type="EMBL" id="SEL25161.1"/>
    </source>
</evidence>